<organism evidence="1 2">
    <name type="scientific">Micromonospora echinaurantiaca</name>
    <dbReference type="NCBI Taxonomy" id="47857"/>
    <lineage>
        <taxon>Bacteria</taxon>
        <taxon>Bacillati</taxon>
        <taxon>Actinomycetota</taxon>
        <taxon>Actinomycetes</taxon>
        <taxon>Micromonosporales</taxon>
        <taxon>Micromonosporaceae</taxon>
        <taxon>Micromonospora</taxon>
    </lineage>
</organism>
<dbReference type="InterPro" id="IPR016181">
    <property type="entry name" value="Acyl_CoA_acyltransferase"/>
</dbReference>
<dbReference type="SUPFAM" id="SSF55729">
    <property type="entry name" value="Acyl-CoA N-acyltransferases (Nat)"/>
    <property type="match status" value="1"/>
</dbReference>
<evidence type="ECO:0008006" key="3">
    <source>
        <dbReference type="Google" id="ProtNLM"/>
    </source>
</evidence>
<evidence type="ECO:0000313" key="2">
    <source>
        <dbReference type="Proteomes" id="UP000198217"/>
    </source>
</evidence>
<keyword evidence="2" id="KW-1185">Reference proteome</keyword>
<sequence>MAVRVAPIMKSDLRRVAEFLHAHLNSRVSVAAWERSVDVRWTVDAPNHGFMLVDTERDDALAGVYLAFYSERMLDGRLERFCNLGAWCVLPDHRMHGVRLLKALLDQPDLHFTDLSPSGNVIPINTRLKFRFLDTTTALMPNLPWPSRPGRYRVSTDPRVVESTLTGRELQLYRDHADTAAARHLVLLSGDEWCYVVFRRDRRRGLPLFASILHVSDPELFRRMARPLARHLLLRHRIPVSLLETRVTGHRPWPSVLLRSPRRKMFRSARLRPDQIDYLYSELVCVAW</sequence>
<proteinExistence type="predicted"/>
<reference evidence="1 2" key="1">
    <citation type="submission" date="2016-06" db="EMBL/GenBank/DDBJ databases">
        <authorList>
            <person name="Kjaerup R.B."/>
            <person name="Dalgaard T.S."/>
            <person name="Juul-Madsen H.R."/>
        </authorList>
    </citation>
    <scope>NUCLEOTIDE SEQUENCE [LARGE SCALE GENOMIC DNA]</scope>
    <source>
        <strain evidence="1 2">DSM 43904</strain>
    </source>
</reference>
<gene>
    <name evidence="1" type="ORF">GA0070609_3530</name>
</gene>
<dbReference type="EMBL" id="LT607750">
    <property type="protein sequence ID" value="SCG59295.1"/>
    <property type="molecule type" value="Genomic_DNA"/>
</dbReference>
<evidence type="ECO:0000313" key="1">
    <source>
        <dbReference type="EMBL" id="SCG59295.1"/>
    </source>
</evidence>
<name>A0A1C5ILW2_9ACTN</name>
<dbReference type="AlphaFoldDB" id="A0A1C5ILW2"/>
<protein>
    <recommendedName>
        <fullName evidence="3">N-acetyltransferase domain-containing protein</fullName>
    </recommendedName>
</protein>
<accession>A0A1C5ILW2</accession>
<dbReference type="RefSeq" id="WP_172899355.1">
    <property type="nucleotide sequence ID" value="NZ_LT607750.1"/>
</dbReference>
<dbReference type="Proteomes" id="UP000198217">
    <property type="component" value="Chromosome I"/>
</dbReference>